<dbReference type="PANTHER" id="PTHR43884:SF20">
    <property type="entry name" value="ACYL-COA DEHYDROGENASE FADE28"/>
    <property type="match status" value="1"/>
</dbReference>
<dbReference type="AlphaFoldDB" id="A0A850H753"/>
<keyword evidence="5" id="KW-0560">Oxidoreductase</keyword>
<reference evidence="7 8" key="1">
    <citation type="submission" date="2020-06" db="EMBL/GenBank/DDBJ databases">
        <title>Altererythrobacter lutimaris sp. nov., a marine bacterium isolated from a tidal flat.</title>
        <authorList>
            <person name="Kim D."/>
            <person name="Yoo Y."/>
            <person name="Kim J.-J."/>
        </authorList>
    </citation>
    <scope>NUCLEOTIDE SEQUENCE [LARGE SCALE GENOMIC DNA]</scope>
    <source>
        <strain evidence="7 8">JGD-16</strain>
    </source>
</reference>
<evidence type="ECO:0000313" key="7">
    <source>
        <dbReference type="EMBL" id="NVE94997.1"/>
    </source>
</evidence>
<proteinExistence type="inferred from homology"/>
<evidence type="ECO:0000256" key="4">
    <source>
        <dbReference type="ARBA" id="ARBA00022827"/>
    </source>
</evidence>
<evidence type="ECO:0000256" key="1">
    <source>
        <dbReference type="ARBA" id="ARBA00001974"/>
    </source>
</evidence>
<dbReference type="Gene3D" id="1.20.140.10">
    <property type="entry name" value="Butyryl-CoA Dehydrogenase, subunit A, domain 3"/>
    <property type="match status" value="1"/>
</dbReference>
<gene>
    <name evidence="7" type="ORF">HUO12_08820</name>
</gene>
<evidence type="ECO:0000256" key="2">
    <source>
        <dbReference type="ARBA" id="ARBA00009347"/>
    </source>
</evidence>
<dbReference type="InterPro" id="IPR036250">
    <property type="entry name" value="AcylCo_DH-like_C"/>
</dbReference>
<accession>A0A850H753</accession>
<keyword evidence="3" id="KW-0285">Flavoprotein</keyword>
<name>A0A850H753_9SPHN</name>
<dbReference type="PANTHER" id="PTHR43884">
    <property type="entry name" value="ACYL-COA DEHYDROGENASE"/>
    <property type="match status" value="1"/>
</dbReference>
<comment type="similarity">
    <text evidence="2">Belongs to the acyl-CoA dehydrogenase family.</text>
</comment>
<evidence type="ECO:0000256" key="5">
    <source>
        <dbReference type="ARBA" id="ARBA00023002"/>
    </source>
</evidence>
<dbReference type="SUPFAM" id="SSF56645">
    <property type="entry name" value="Acyl-CoA dehydrogenase NM domain-like"/>
    <property type="match status" value="1"/>
</dbReference>
<dbReference type="Gene3D" id="1.10.540.10">
    <property type="entry name" value="Acyl-CoA dehydrogenase/oxidase, N-terminal domain"/>
    <property type="match status" value="1"/>
</dbReference>
<keyword evidence="8" id="KW-1185">Reference proteome</keyword>
<dbReference type="InterPro" id="IPR009100">
    <property type="entry name" value="AcylCoA_DH/oxidase_NM_dom_sf"/>
</dbReference>
<dbReference type="Proteomes" id="UP000546031">
    <property type="component" value="Unassembled WGS sequence"/>
</dbReference>
<sequence>MAHSEILEPFERMLAEAFTSEIIRAIEAGGDWQSAWTKVEASGFLDALAPESQEGFGLDWKTASALFQALGRAAKPLPIGETMVLRAYLQDANKTCPDGPLIAEAPSGSLAAHRNSGAPGTPVSCEGEDITAQLAFLYAAQIAGAASRVLDMSVAYANEREQFGKPIGRQQAVQQQLAVMAEEAVAVRLAVENAVGGGSAPDFLSAASAKTIASRYAASIAAIAHAVHGAIGISAEYDLQLYTKRLQAWRLAQGAEAHWDEQIGRAVLANQASALDWMRFNLHS</sequence>
<keyword evidence="4" id="KW-0274">FAD</keyword>
<feature type="domain" description="Acyl-CoA dehydrogenase/oxidase C-terminal" evidence="6">
    <location>
        <begin position="137"/>
        <end position="267"/>
    </location>
</feature>
<dbReference type="GO" id="GO:0050660">
    <property type="term" value="F:flavin adenine dinucleotide binding"/>
    <property type="evidence" value="ECO:0007669"/>
    <property type="project" value="InterPro"/>
</dbReference>
<dbReference type="InterPro" id="IPR009075">
    <property type="entry name" value="AcylCo_DH/oxidase_C"/>
</dbReference>
<comment type="caution">
    <text evidence="7">The sequence shown here is derived from an EMBL/GenBank/DDBJ whole genome shotgun (WGS) entry which is preliminary data.</text>
</comment>
<dbReference type="GO" id="GO:0003995">
    <property type="term" value="F:acyl-CoA dehydrogenase activity"/>
    <property type="evidence" value="ECO:0007669"/>
    <property type="project" value="TreeGrafter"/>
</dbReference>
<dbReference type="SUPFAM" id="SSF47203">
    <property type="entry name" value="Acyl-CoA dehydrogenase C-terminal domain-like"/>
    <property type="match status" value="1"/>
</dbReference>
<evidence type="ECO:0000256" key="3">
    <source>
        <dbReference type="ARBA" id="ARBA00022630"/>
    </source>
</evidence>
<evidence type="ECO:0000259" key="6">
    <source>
        <dbReference type="Pfam" id="PF00441"/>
    </source>
</evidence>
<protein>
    <submittedName>
        <fullName evidence="7">Acyl-CoA dehydrogenase</fullName>
    </submittedName>
</protein>
<comment type="cofactor">
    <cofactor evidence="1">
        <name>FAD</name>
        <dbReference type="ChEBI" id="CHEBI:57692"/>
    </cofactor>
</comment>
<dbReference type="Pfam" id="PF00441">
    <property type="entry name" value="Acyl-CoA_dh_1"/>
    <property type="match status" value="1"/>
</dbReference>
<evidence type="ECO:0000313" key="8">
    <source>
        <dbReference type="Proteomes" id="UP000546031"/>
    </source>
</evidence>
<dbReference type="InterPro" id="IPR037069">
    <property type="entry name" value="AcylCoA_DH/ox_N_sf"/>
</dbReference>
<dbReference type="EMBL" id="JABWTA010000001">
    <property type="protein sequence ID" value="NVE94997.1"/>
    <property type="molecule type" value="Genomic_DNA"/>
</dbReference>
<organism evidence="7 8">
    <name type="scientific">Altererythrobacter lutimaris</name>
    <dbReference type="NCBI Taxonomy" id="2743979"/>
    <lineage>
        <taxon>Bacteria</taxon>
        <taxon>Pseudomonadati</taxon>
        <taxon>Pseudomonadota</taxon>
        <taxon>Alphaproteobacteria</taxon>
        <taxon>Sphingomonadales</taxon>
        <taxon>Erythrobacteraceae</taxon>
        <taxon>Altererythrobacter</taxon>
    </lineage>
</organism>